<evidence type="ECO:0000313" key="3">
    <source>
        <dbReference type="Proteomes" id="UP000095287"/>
    </source>
</evidence>
<dbReference type="SUPFAM" id="SSF49723">
    <property type="entry name" value="Lipase/lipooxygenase domain (PLAT/LH2 domain)"/>
    <property type="match status" value="1"/>
</dbReference>
<evidence type="ECO:0000259" key="2">
    <source>
        <dbReference type="PROSITE" id="PS50095"/>
    </source>
</evidence>
<reference evidence="4" key="1">
    <citation type="submission" date="2016-11" db="UniProtKB">
        <authorList>
            <consortium name="WormBaseParasite"/>
        </authorList>
    </citation>
    <scope>IDENTIFICATION</scope>
</reference>
<proteinExistence type="predicted"/>
<dbReference type="InterPro" id="IPR036392">
    <property type="entry name" value="PLAT/LH2_dom_sf"/>
</dbReference>
<evidence type="ECO:0000256" key="1">
    <source>
        <dbReference type="PROSITE-ProRule" id="PRU00152"/>
    </source>
</evidence>
<keyword evidence="3" id="KW-1185">Reference proteome</keyword>
<comment type="caution">
    <text evidence="1">Lacks conserved residue(s) required for the propagation of feature annotation.</text>
</comment>
<accession>A0A1I7Z3Q9</accession>
<dbReference type="Proteomes" id="UP000095287">
    <property type="component" value="Unplaced"/>
</dbReference>
<sequence length="246" mass="27678">MRLREDSTVLPEVVLCSRDEEVGMEVVSRELVDGVVNYELPVQKKDLGTITKVRVGMDNFYHVRGKEKTTPQVSFILKMRLLDTANGDELLFPDPFVALQPRNSICVIEFPAAWPDSTPPKGIVFEIYMQTKTSIGSFNVRVKLLGDRGLHSGFRLLEEPGVDDLFGQDTEKMLRIQALHLGELQAVEVTAEAKEPGESFEWQCAEIRVVNTGNLHYYEFDCGATFTNENRHEVFPVAPIPIAHSV</sequence>
<dbReference type="Gene3D" id="2.60.60.20">
    <property type="entry name" value="PLAT/LH2 domain"/>
    <property type="match status" value="1"/>
</dbReference>
<feature type="domain" description="PLAT" evidence="2">
    <location>
        <begin position="123"/>
        <end position="240"/>
    </location>
</feature>
<protein>
    <submittedName>
        <fullName evidence="4">PLAT domain-containing protein</fullName>
    </submittedName>
</protein>
<dbReference type="WBParaSite" id="L893_g22459.t1">
    <property type="protein sequence ID" value="L893_g22459.t1"/>
    <property type="gene ID" value="L893_g22459"/>
</dbReference>
<dbReference type="AlphaFoldDB" id="A0A1I7Z3Q9"/>
<dbReference type="PROSITE" id="PS50095">
    <property type="entry name" value="PLAT"/>
    <property type="match status" value="1"/>
</dbReference>
<evidence type="ECO:0000313" key="4">
    <source>
        <dbReference type="WBParaSite" id="L893_g22459.t1"/>
    </source>
</evidence>
<dbReference type="InterPro" id="IPR001024">
    <property type="entry name" value="PLAT/LH2_dom"/>
</dbReference>
<organism evidence="3 4">
    <name type="scientific">Steinernema glaseri</name>
    <dbReference type="NCBI Taxonomy" id="37863"/>
    <lineage>
        <taxon>Eukaryota</taxon>
        <taxon>Metazoa</taxon>
        <taxon>Ecdysozoa</taxon>
        <taxon>Nematoda</taxon>
        <taxon>Chromadorea</taxon>
        <taxon>Rhabditida</taxon>
        <taxon>Tylenchina</taxon>
        <taxon>Panagrolaimomorpha</taxon>
        <taxon>Strongyloidoidea</taxon>
        <taxon>Steinernematidae</taxon>
        <taxon>Steinernema</taxon>
    </lineage>
</organism>
<name>A0A1I7Z3Q9_9BILA</name>